<dbReference type="EMBL" id="JAAZHI010000136">
    <property type="protein sequence ID" value="NLA55898.1"/>
    <property type="molecule type" value="Genomic_DNA"/>
</dbReference>
<dbReference type="SUPFAM" id="SSF48024">
    <property type="entry name" value="N-terminal domain of DnaB helicase"/>
    <property type="match status" value="1"/>
</dbReference>
<reference evidence="4 5" key="1">
    <citation type="journal article" date="2020" name="Biotechnol. Biofuels">
        <title>New insights from the biogas microbiome by comprehensive genome-resolved metagenomics of nearly 1600 species originating from multiple anaerobic digesters.</title>
        <authorList>
            <person name="Campanaro S."/>
            <person name="Treu L."/>
            <person name="Rodriguez-R L.M."/>
            <person name="Kovalovszki A."/>
            <person name="Ziels R.M."/>
            <person name="Maus I."/>
            <person name="Zhu X."/>
            <person name="Kougias P.G."/>
            <person name="Basile A."/>
            <person name="Luo G."/>
            <person name="Schluter A."/>
            <person name="Konstantinidis K.T."/>
            <person name="Angelidaki I."/>
        </authorList>
    </citation>
    <scope>NUCLEOTIDE SEQUENCE [LARGE SCALE GENOMIC DNA]</scope>
    <source>
        <strain evidence="4">AS15tlH2ME_198</strain>
    </source>
</reference>
<dbReference type="GO" id="GO:0006260">
    <property type="term" value="P:DNA replication"/>
    <property type="evidence" value="ECO:0007669"/>
    <property type="project" value="UniProtKB-KW"/>
</dbReference>
<evidence type="ECO:0000313" key="5">
    <source>
        <dbReference type="Proteomes" id="UP000557899"/>
    </source>
</evidence>
<evidence type="ECO:0000256" key="1">
    <source>
        <dbReference type="ARBA" id="ARBA00022705"/>
    </source>
</evidence>
<dbReference type="Proteomes" id="UP000557899">
    <property type="component" value="Unassembled WGS sequence"/>
</dbReference>
<accession>A0A7X6PMY5</accession>
<feature type="domain" description="DNA helicase DnaB-like N-terminal" evidence="3">
    <location>
        <begin position="16"/>
        <end position="117"/>
    </location>
</feature>
<dbReference type="InterPro" id="IPR007693">
    <property type="entry name" value="DNA_helicase_DnaB-like_N"/>
</dbReference>
<dbReference type="Pfam" id="PF00772">
    <property type="entry name" value="DnaB"/>
    <property type="match status" value="1"/>
</dbReference>
<organism evidence="4 5">
    <name type="scientific">Corynebacterium humireducens</name>
    <dbReference type="NCBI Taxonomy" id="1223514"/>
    <lineage>
        <taxon>Bacteria</taxon>
        <taxon>Bacillati</taxon>
        <taxon>Actinomycetota</taxon>
        <taxon>Actinomycetes</taxon>
        <taxon>Mycobacteriales</taxon>
        <taxon>Corynebacteriaceae</taxon>
        <taxon>Corynebacterium</taxon>
    </lineage>
</organism>
<keyword evidence="1" id="KW-0235">DNA replication</keyword>
<dbReference type="GO" id="GO:0003678">
    <property type="term" value="F:DNA helicase activity"/>
    <property type="evidence" value="ECO:0007669"/>
    <property type="project" value="InterPro"/>
</dbReference>
<evidence type="ECO:0000313" key="4">
    <source>
        <dbReference type="EMBL" id="NLA55898.1"/>
    </source>
</evidence>
<dbReference type="GO" id="GO:0003677">
    <property type="term" value="F:DNA binding"/>
    <property type="evidence" value="ECO:0007669"/>
    <property type="project" value="UniProtKB-KW"/>
</dbReference>
<proteinExistence type="predicted"/>
<dbReference type="Gene3D" id="1.10.860.10">
    <property type="entry name" value="DNAb Helicase, Chain A"/>
    <property type="match status" value="1"/>
</dbReference>
<sequence length="177" mass="19654">MHAPDVEDDVPVQPLIESEVLLLCGLMWAGTHHPASDEVCRVLQPGDFYDPHYGALFGVIAQRRSAGRPVDAGSLRSALTEMGDRAPLPRASVHRVLLEVAMLRVVPELVTDYADQVLGYSYRRQFQAMAAALTHAGVSLPEGELFAALVEHGRAQRAAWERRQTFRRRDVEKPTTM</sequence>
<comment type="caution">
    <text evidence="4">The sequence shown here is derived from an EMBL/GenBank/DDBJ whole genome shotgun (WGS) entry which is preliminary data.</text>
</comment>
<keyword evidence="2" id="KW-0238">DNA-binding</keyword>
<gene>
    <name evidence="4" type="ORF">GX859_06335</name>
</gene>
<dbReference type="GO" id="GO:0005524">
    <property type="term" value="F:ATP binding"/>
    <property type="evidence" value="ECO:0007669"/>
    <property type="project" value="InterPro"/>
</dbReference>
<evidence type="ECO:0000259" key="3">
    <source>
        <dbReference type="Pfam" id="PF00772"/>
    </source>
</evidence>
<dbReference type="InterPro" id="IPR036185">
    <property type="entry name" value="DNA_heli_DnaB-like_N_sf"/>
</dbReference>
<dbReference type="AlphaFoldDB" id="A0A7X6PMY5"/>
<evidence type="ECO:0000256" key="2">
    <source>
        <dbReference type="ARBA" id="ARBA00023125"/>
    </source>
</evidence>
<protein>
    <submittedName>
        <fullName evidence="4">GcrE</fullName>
    </submittedName>
</protein>
<name>A0A7X6PMY5_9CORY</name>
<dbReference type="InterPro" id="IPR016136">
    <property type="entry name" value="DNA_helicase_N/primase_C"/>
</dbReference>